<dbReference type="AlphaFoldDB" id="A0A6I8TZV9"/>
<dbReference type="OrthoDB" id="7694231at2759"/>
<dbReference type="InParanoid" id="A0A6I8TZV9"/>
<keyword evidence="2" id="KW-1185">Reference proteome</keyword>
<name>A0A6I8TZV9_AEDAE</name>
<proteinExistence type="predicted"/>
<gene>
    <name evidence="1" type="primary">110675256</name>
</gene>
<evidence type="ECO:0000313" key="2">
    <source>
        <dbReference type="Proteomes" id="UP000008820"/>
    </source>
</evidence>
<organism evidence="1 2">
    <name type="scientific">Aedes aegypti</name>
    <name type="common">Yellowfever mosquito</name>
    <name type="synonym">Culex aegypti</name>
    <dbReference type="NCBI Taxonomy" id="7159"/>
    <lineage>
        <taxon>Eukaryota</taxon>
        <taxon>Metazoa</taxon>
        <taxon>Ecdysozoa</taxon>
        <taxon>Arthropoda</taxon>
        <taxon>Hexapoda</taxon>
        <taxon>Insecta</taxon>
        <taxon>Pterygota</taxon>
        <taxon>Neoptera</taxon>
        <taxon>Endopterygota</taxon>
        <taxon>Diptera</taxon>
        <taxon>Nematocera</taxon>
        <taxon>Culicoidea</taxon>
        <taxon>Culicidae</taxon>
        <taxon>Culicinae</taxon>
        <taxon>Aedini</taxon>
        <taxon>Aedes</taxon>
        <taxon>Stegomyia</taxon>
    </lineage>
</organism>
<dbReference type="SUPFAM" id="SSF57997">
    <property type="entry name" value="Tropomyosin"/>
    <property type="match status" value="1"/>
</dbReference>
<evidence type="ECO:0000313" key="1">
    <source>
        <dbReference type="EnsemblMetazoa" id="AAEL021867-PA"/>
    </source>
</evidence>
<reference evidence="1 2" key="1">
    <citation type="submission" date="2017-06" db="EMBL/GenBank/DDBJ databases">
        <title>Aedes aegypti genome working group (AGWG) sequencing and assembly.</title>
        <authorList>
            <consortium name="Aedes aegypti Genome Working Group (AGWG)"/>
            <person name="Matthews B.J."/>
        </authorList>
    </citation>
    <scope>NUCLEOTIDE SEQUENCE [LARGE SCALE GENOMIC DNA]</scope>
    <source>
        <strain evidence="1 2">LVP_AGWG</strain>
    </source>
</reference>
<accession>A0A6I8TZV9</accession>
<dbReference type="Proteomes" id="UP000008820">
    <property type="component" value="Chromosome 2"/>
</dbReference>
<sequence>MSFQCMRWGLSINYSIKYRNQLQTLQSLYQNECKNHEQARNEIRQLKQKVDTLKTNLLDEKRAHLDKVSKLEESILIKDKLQSQLTHVEEELATAIVNGHGLEYRLKQQEESCLQLTSEKRELLKQIDNLEDNFKNFTLDYENSLTTQTKANKVYEARLEHYQMKLDEANSQIESHETDCQLLKEWNVRLANELAQVKGAYQGTYTFRMRRFLGTLPRRPGFYVQYFLYLFVRDAPLPRRPSYEKREFGRMIAAYPYAGGL</sequence>
<reference evidence="1" key="2">
    <citation type="submission" date="2020-05" db="UniProtKB">
        <authorList>
            <consortium name="EnsemblMetazoa"/>
        </authorList>
    </citation>
    <scope>IDENTIFICATION</scope>
    <source>
        <strain evidence="1">LVP_AGWG</strain>
    </source>
</reference>
<dbReference type="EnsemblMetazoa" id="AAEL021867-RA">
    <property type="protein sequence ID" value="AAEL021867-PA"/>
    <property type="gene ID" value="AAEL021867"/>
</dbReference>
<protein>
    <submittedName>
        <fullName evidence="1">Uncharacterized protein</fullName>
    </submittedName>
</protein>